<accession>A0A396RUR9</accession>
<dbReference type="AlphaFoldDB" id="A0A396RUR9"/>
<name>A0A396RUR9_9SPHN</name>
<evidence type="ECO:0000313" key="2">
    <source>
        <dbReference type="Proteomes" id="UP000266693"/>
    </source>
</evidence>
<dbReference type="RefSeq" id="WP_118863393.1">
    <property type="nucleotide sequence ID" value="NZ_QWLV01000002.1"/>
</dbReference>
<dbReference type="EMBL" id="QWLV01000002">
    <property type="protein sequence ID" value="RHW18203.1"/>
    <property type="molecule type" value="Genomic_DNA"/>
</dbReference>
<reference evidence="1 2" key="1">
    <citation type="submission" date="2018-08" db="EMBL/GenBank/DDBJ databases">
        <title>The multiple taxonomic identification of Sphingomonas gilva.</title>
        <authorList>
            <person name="Zhu D."/>
            <person name="Zheng S."/>
        </authorList>
    </citation>
    <scope>NUCLEOTIDE SEQUENCE [LARGE SCALE GENOMIC DNA]</scope>
    <source>
        <strain evidence="1 2">ZDH117</strain>
    </source>
</reference>
<proteinExistence type="predicted"/>
<evidence type="ECO:0000313" key="1">
    <source>
        <dbReference type="EMBL" id="RHW18203.1"/>
    </source>
</evidence>
<dbReference type="Proteomes" id="UP000266693">
    <property type="component" value="Unassembled WGS sequence"/>
</dbReference>
<keyword evidence="2" id="KW-1185">Reference proteome</keyword>
<gene>
    <name evidence="1" type="ORF">D1610_06905</name>
</gene>
<sequence length="252" mass="26842">MLFPNPGRPAAILLAGLCAQDAVAQGYTVGGARPSADTKLKLHAELTDTPHKDNLVLPKLGAVVPVSPDLEMGVDVALRHIHTAEAPRSSGVGDVELKAKFGLARAAGSALGIDAAAELKISLPVGSERRGFGEGRIGFKLPVTFARRFGAIEVGALVGLQHVPARNKDMVLAGLLMTREFGARWKVGAEVATEMRMRRLGEQELMANAGLRFAPNDRSELFIIGGRALASRDGKPIIKFKLGFEIKLRRGK</sequence>
<organism evidence="1 2">
    <name type="scientific">Sphingomonas gilva</name>
    <dbReference type="NCBI Taxonomy" id="2305907"/>
    <lineage>
        <taxon>Bacteria</taxon>
        <taxon>Pseudomonadati</taxon>
        <taxon>Pseudomonadota</taxon>
        <taxon>Alphaproteobacteria</taxon>
        <taxon>Sphingomonadales</taxon>
        <taxon>Sphingomonadaceae</taxon>
        <taxon>Sphingomonas</taxon>
    </lineage>
</organism>
<comment type="caution">
    <text evidence="1">The sequence shown here is derived from an EMBL/GenBank/DDBJ whole genome shotgun (WGS) entry which is preliminary data.</text>
</comment>
<protein>
    <submittedName>
        <fullName evidence="1">Uncharacterized protein</fullName>
    </submittedName>
</protein>